<dbReference type="GO" id="GO:0005524">
    <property type="term" value="F:ATP binding"/>
    <property type="evidence" value="ECO:0007669"/>
    <property type="project" value="UniProtKB-UniRule"/>
</dbReference>
<dbReference type="GO" id="GO:0043138">
    <property type="term" value="F:3'-5' DNA helicase activity"/>
    <property type="evidence" value="ECO:0007669"/>
    <property type="project" value="TreeGrafter"/>
</dbReference>
<comment type="caution">
    <text evidence="7">The sequence shown here is derived from an EMBL/GenBank/DDBJ whole genome shotgun (WGS) entry which is preliminary data.</text>
</comment>
<dbReference type="GO" id="GO:0000725">
    <property type="term" value="P:recombinational repair"/>
    <property type="evidence" value="ECO:0007669"/>
    <property type="project" value="TreeGrafter"/>
</dbReference>
<keyword evidence="3 5" id="KW-0347">Helicase</keyword>
<name>A0A5Q6S2N2_9ACTN</name>
<gene>
    <name evidence="7" type="ORF">FE697_001320</name>
</gene>
<dbReference type="SUPFAM" id="SSF52540">
    <property type="entry name" value="P-loop containing nucleoside triphosphate hydrolases"/>
    <property type="match status" value="1"/>
</dbReference>
<organism evidence="7 8">
    <name type="scientific">Mumia zhuanghuii</name>
    <dbReference type="NCBI Taxonomy" id="2585211"/>
    <lineage>
        <taxon>Bacteria</taxon>
        <taxon>Bacillati</taxon>
        <taxon>Actinomycetota</taxon>
        <taxon>Actinomycetes</taxon>
        <taxon>Propionibacteriales</taxon>
        <taxon>Nocardioidaceae</taxon>
        <taxon>Mumia</taxon>
    </lineage>
</organism>
<dbReference type="GO" id="GO:0003677">
    <property type="term" value="F:DNA binding"/>
    <property type="evidence" value="ECO:0007669"/>
    <property type="project" value="InterPro"/>
</dbReference>
<evidence type="ECO:0000313" key="8">
    <source>
        <dbReference type="Proteomes" id="UP000307768"/>
    </source>
</evidence>
<keyword evidence="4 5" id="KW-0067">ATP-binding</keyword>
<dbReference type="GO" id="GO:0016787">
    <property type="term" value="F:hydrolase activity"/>
    <property type="evidence" value="ECO:0007669"/>
    <property type="project" value="UniProtKB-UniRule"/>
</dbReference>
<keyword evidence="2 5" id="KW-0378">Hydrolase</keyword>
<feature type="binding site" evidence="5">
    <location>
        <begin position="227"/>
        <end position="234"/>
    </location>
    <ligand>
        <name>ATP</name>
        <dbReference type="ChEBI" id="CHEBI:30616"/>
    </ligand>
</feature>
<keyword evidence="1 5" id="KW-0547">Nucleotide-binding</keyword>
<dbReference type="Pfam" id="PF13245">
    <property type="entry name" value="AAA_19"/>
    <property type="match status" value="1"/>
</dbReference>
<dbReference type="GO" id="GO:0005829">
    <property type="term" value="C:cytosol"/>
    <property type="evidence" value="ECO:0007669"/>
    <property type="project" value="TreeGrafter"/>
</dbReference>
<dbReference type="InterPro" id="IPR000212">
    <property type="entry name" value="DNA_helicase_UvrD/REP"/>
</dbReference>
<dbReference type="InterPro" id="IPR027417">
    <property type="entry name" value="P-loop_NTPase"/>
</dbReference>
<evidence type="ECO:0000259" key="6">
    <source>
        <dbReference type="PROSITE" id="PS51198"/>
    </source>
</evidence>
<feature type="domain" description="UvrD-like helicase ATP-binding" evidence="6">
    <location>
        <begin position="206"/>
        <end position="588"/>
    </location>
</feature>
<evidence type="ECO:0000256" key="3">
    <source>
        <dbReference type="ARBA" id="ARBA00022806"/>
    </source>
</evidence>
<dbReference type="OrthoDB" id="9787585at2"/>
<dbReference type="Proteomes" id="UP000307768">
    <property type="component" value="Unassembled WGS sequence"/>
</dbReference>
<evidence type="ECO:0000256" key="2">
    <source>
        <dbReference type="ARBA" id="ARBA00022801"/>
    </source>
</evidence>
<dbReference type="PROSITE" id="PS51198">
    <property type="entry name" value="UVRD_HELICASE_ATP_BIND"/>
    <property type="match status" value="1"/>
</dbReference>
<evidence type="ECO:0000256" key="1">
    <source>
        <dbReference type="ARBA" id="ARBA00022741"/>
    </source>
</evidence>
<dbReference type="InterPro" id="IPR014016">
    <property type="entry name" value="UvrD-like_ATP-bd"/>
</dbReference>
<dbReference type="PANTHER" id="PTHR11070">
    <property type="entry name" value="UVRD / RECB / PCRA DNA HELICASE FAMILY MEMBER"/>
    <property type="match status" value="1"/>
</dbReference>
<dbReference type="AlphaFoldDB" id="A0A5Q6S2N2"/>
<dbReference type="Gene3D" id="3.40.50.300">
    <property type="entry name" value="P-loop containing nucleotide triphosphate hydrolases"/>
    <property type="match status" value="3"/>
</dbReference>
<sequence>MRGPRIDLRVLSKVSFPRSYVSDPDTPVPAEQREIADEQAYVDVVYGRLEASTQAAQALAREGYARGHVGHEGGLVERDAMVYQASKRIAALNAAHEGLVFGRLDLVDGDKRYIGRIGVRDAEREVLLIDWRAPAAAVFYQATAQDPAGVVRRRVLRSRGATVVGVEDELLDGDNAPADMVVVGEGALLASLSRARDASMHSVVATIQKEQDEAIRAPSRGATTIGGGPGTGKTVVALHRAAYLLYVDRRRFESGGVLVVGPSGVFMNYIERVLPSLGETSVTLRSLGEVVDGVSGRRHDAPAVAAIKGSARMVQLLTRAARAAQPGEPTSFRYFYRDDVLRLDDAALHRLRLQLLSGQQRNRAYGRVQKTLLDALWSQVEGERALEKERDEFDKVLTSDDAFLDFAAAWWPPLDAVDVWESLGDPDTLRRHAEGVLKRAEIDLLASAWRSADTGSSSGAPSIEDVPLIDELRYLLGEVPPDDADDDPYDVKQMMSFEREESAVRKQRATQSIEDDSYAHVLVDEAQDLSPMQWRMLGRRGKYASWTIVGDPAQSSWPYPDEAAAARAAALDGKDEHYFRLSTNYRNSAEIYDLAADVARVAIPGADTPDAVRRTGEEPRHVAVSPDEVWPAVRTGVRELAAQVEGTIAVVVPAERRVEATAELAEELDDLDRLRVLDGLDTKGLEFDAVLVVEPDEVVAEAESGWRTLYVVLTRATQLLLTVGSTRRWLDRVEA</sequence>
<accession>A0A5Q6S2N2</accession>
<proteinExistence type="predicted"/>
<reference evidence="7 8" key="1">
    <citation type="submission" date="2019-09" db="EMBL/GenBank/DDBJ databases">
        <title>Mumia zhuanghuii sp. nov. isolated from the intestinal contents of plateau pika (Ochotona curzoniae) in the Qinghai-Tibet plateau of China.</title>
        <authorList>
            <person name="Tian Z."/>
        </authorList>
    </citation>
    <scope>NUCLEOTIDE SEQUENCE [LARGE SCALE GENOMIC DNA]</scope>
    <source>
        <strain evidence="8">350</strain>
    </source>
</reference>
<evidence type="ECO:0000256" key="4">
    <source>
        <dbReference type="ARBA" id="ARBA00022840"/>
    </source>
</evidence>
<protein>
    <submittedName>
        <fullName evidence="7">AAA family ATPase</fullName>
    </submittedName>
</protein>
<dbReference type="PANTHER" id="PTHR11070:SF45">
    <property type="entry name" value="DNA 3'-5' HELICASE"/>
    <property type="match status" value="1"/>
</dbReference>
<evidence type="ECO:0000256" key="5">
    <source>
        <dbReference type="PROSITE-ProRule" id="PRU00560"/>
    </source>
</evidence>
<dbReference type="EMBL" id="VDFQ02000001">
    <property type="protein sequence ID" value="KAA1424596.1"/>
    <property type="molecule type" value="Genomic_DNA"/>
</dbReference>
<evidence type="ECO:0000313" key="7">
    <source>
        <dbReference type="EMBL" id="KAA1424596.1"/>
    </source>
</evidence>